<feature type="signal peptide" evidence="1">
    <location>
        <begin position="1"/>
        <end position="19"/>
    </location>
</feature>
<dbReference type="AlphaFoldDB" id="A0A7K3VNK4"/>
<dbReference type="PANTHER" id="PTHR36302:SF1">
    <property type="entry name" value="COPPER CHAPERONE PCU(A)C"/>
    <property type="match status" value="1"/>
</dbReference>
<accession>A0A7K3VNK4</accession>
<protein>
    <submittedName>
        <fullName evidence="2">Copper uptake system-associated protein</fullName>
    </submittedName>
</protein>
<dbReference type="SUPFAM" id="SSF110087">
    <property type="entry name" value="DR1885-like metal-binding protein"/>
    <property type="match status" value="1"/>
</dbReference>
<dbReference type="Proteomes" id="UP000471705">
    <property type="component" value="Unassembled WGS sequence"/>
</dbReference>
<keyword evidence="1" id="KW-0732">Signal</keyword>
<reference evidence="2 3" key="1">
    <citation type="submission" date="2019-12" db="EMBL/GenBank/DDBJ databases">
        <title>Rhizobium genotypes associated with high levels of biological nitrogen fixation by grain legumes in a temperate-maritime cropping system.</title>
        <authorList>
            <person name="Maluk M."/>
            <person name="Francesc Ferrando Molina F."/>
            <person name="Lopez Del Egido L."/>
            <person name="Lafos M."/>
            <person name="Langarica-Fuentes A."/>
            <person name="Gebre Yohannes G."/>
            <person name="Young M.W."/>
            <person name="Martin P."/>
            <person name="Gantlett R."/>
            <person name="Kenicer G."/>
            <person name="Hawes C."/>
            <person name="Begg G.S."/>
            <person name="Quilliam R.S."/>
            <person name="Squire G.R."/>
            <person name="Poole P.S."/>
            <person name="Young P.W."/>
            <person name="Iannetta P.M."/>
            <person name="James E.K."/>
        </authorList>
    </citation>
    <scope>NUCLEOTIDE SEQUENCE [LARGE SCALE GENOMIC DNA]</scope>
    <source>
        <strain evidence="2 3">JHI54</strain>
    </source>
</reference>
<dbReference type="NCBIfam" id="NF033672">
    <property type="entry name" value="mbn_chaper_assoc"/>
    <property type="match status" value="1"/>
</dbReference>
<proteinExistence type="predicted"/>
<feature type="chain" id="PRO_5029583909" evidence="1">
    <location>
        <begin position="20"/>
        <end position="301"/>
    </location>
</feature>
<gene>
    <name evidence="2" type="ORF">GR257_26600</name>
</gene>
<evidence type="ECO:0000256" key="1">
    <source>
        <dbReference type="SAM" id="SignalP"/>
    </source>
</evidence>
<dbReference type="PANTHER" id="PTHR36302">
    <property type="entry name" value="BLR7088 PROTEIN"/>
    <property type="match status" value="1"/>
</dbReference>
<dbReference type="Pfam" id="PF04314">
    <property type="entry name" value="PCuAC"/>
    <property type="match status" value="1"/>
</dbReference>
<dbReference type="EMBL" id="WUFV01000020">
    <property type="protein sequence ID" value="NEK18382.1"/>
    <property type="molecule type" value="Genomic_DNA"/>
</dbReference>
<sequence length="301" mass="31830">MKTFAIFAATLFVTSAAFAEDYKAGDLTISHPASHAMVPGAKVGDGFVTITNNGTQPDRLIAARSARAGQVQLHQMKIDNGIMIMGELKGGLSLPAGQTIKLAPDYHLMFMNVEKPFKQGEKIDATLTFEKAGDVQVTFAVGKIAGPLGPDDEQSPAMDMKGMDMSSMPVADDPQQTIPKTLKTMFETADKPLTVEPIVVQGDWAIAGWQQDGRGGRALLKNGHHGWNVHLCSGDGIKDAASLQKVGLSTDDATALAARLRDAEAKLDPKIVALFASFEGTVMMADEESAAAAGGHEGHSK</sequence>
<evidence type="ECO:0000313" key="3">
    <source>
        <dbReference type="Proteomes" id="UP000471705"/>
    </source>
</evidence>
<name>A0A7K3VNK4_RHILE</name>
<comment type="caution">
    <text evidence="2">The sequence shown here is derived from an EMBL/GenBank/DDBJ whole genome shotgun (WGS) entry which is preliminary data.</text>
</comment>
<organism evidence="2 3">
    <name type="scientific">Rhizobium leguminosarum</name>
    <dbReference type="NCBI Taxonomy" id="384"/>
    <lineage>
        <taxon>Bacteria</taxon>
        <taxon>Pseudomonadati</taxon>
        <taxon>Pseudomonadota</taxon>
        <taxon>Alphaproteobacteria</taxon>
        <taxon>Hyphomicrobiales</taxon>
        <taxon>Rhizobiaceae</taxon>
        <taxon>Rhizobium/Agrobacterium group</taxon>
        <taxon>Rhizobium</taxon>
    </lineage>
</organism>
<evidence type="ECO:0000313" key="2">
    <source>
        <dbReference type="EMBL" id="NEK18382.1"/>
    </source>
</evidence>
<dbReference type="InterPro" id="IPR058248">
    <property type="entry name" value="Lxx211020-like"/>
</dbReference>
<dbReference type="Gene3D" id="2.60.40.1890">
    <property type="entry name" value="PCu(A)C copper chaperone"/>
    <property type="match status" value="1"/>
</dbReference>
<dbReference type="InterPro" id="IPR036182">
    <property type="entry name" value="PCuAC_sf"/>
</dbReference>
<dbReference type="RefSeq" id="WP_164048731.1">
    <property type="nucleotide sequence ID" value="NZ_WUFV01000020.1"/>
</dbReference>
<dbReference type="InterPro" id="IPR007410">
    <property type="entry name" value="LpqE-like"/>
</dbReference>